<feature type="region of interest" description="Disordered" evidence="1">
    <location>
        <begin position="37"/>
        <end position="61"/>
    </location>
</feature>
<keyword evidence="3" id="KW-1185">Reference proteome</keyword>
<evidence type="ECO:0000313" key="3">
    <source>
        <dbReference type="Proteomes" id="UP000230002"/>
    </source>
</evidence>
<name>A0A2G8SN90_9APHY</name>
<reference evidence="2 3" key="1">
    <citation type="journal article" date="2015" name="Sci. Rep.">
        <title>Chromosome-level genome map provides insights into diverse defense mechanisms in the medicinal fungus Ganoderma sinense.</title>
        <authorList>
            <person name="Zhu Y."/>
            <person name="Xu J."/>
            <person name="Sun C."/>
            <person name="Zhou S."/>
            <person name="Xu H."/>
            <person name="Nelson D.R."/>
            <person name="Qian J."/>
            <person name="Song J."/>
            <person name="Luo H."/>
            <person name="Xiang L."/>
            <person name="Li Y."/>
            <person name="Xu Z."/>
            <person name="Ji A."/>
            <person name="Wang L."/>
            <person name="Lu S."/>
            <person name="Hayward A."/>
            <person name="Sun W."/>
            <person name="Li X."/>
            <person name="Schwartz D.C."/>
            <person name="Wang Y."/>
            <person name="Chen S."/>
        </authorList>
    </citation>
    <scope>NUCLEOTIDE SEQUENCE [LARGE SCALE GENOMIC DNA]</scope>
    <source>
        <strain evidence="2 3">ZZ0214-1</strain>
    </source>
</reference>
<gene>
    <name evidence="2" type="ORF">GSI_03022</name>
</gene>
<dbReference type="Proteomes" id="UP000230002">
    <property type="component" value="Unassembled WGS sequence"/>
</dbReference>
<evidence type="ECO:0000313" key="2">
    <source>
        <dbReference type="EMBL" id="PIL35232.1"/>
    </source>
</evidence>
<dbReference type="EMBL" id="AYKW01000004">
    <property type="protein sequence ID" value="PIL35232.1"/>
    <property type="molecule type" value="Genomic_DNA"/>
</dbReference>
<proteinExistence type="predicted"/>
<comment type="caution">
    <text evidence="2">The sequence shown here is derived from an EMBL/GenBank/DDBJ whole genome shotgun (WGS) entry which is preliminary data.</text>
</comment>
<evidence type="ECO:0000256" key="1">
    <source>
        <dbReference type="SAM" id="MobiDB-lite"/>
    </source>
</evidence>
<feature type="compositionally biased region" description="Basic and acidic residues" evidence="1">
    <location>
        <begin position="37"/>
        <end position="54"/>
    </location>
</feature>
<accession>A0A2G8SN90</accession>
<organism evidence="2 3">
    <name type="scientific">Ganoderma sinense ZZ0214-1</name>
    <dbReference type="NCBI Taxonomy" id="1077348"/>
    <lineage>
        <taxon>Eukaryota</taxon>
        <taxon>Fungi</taxon>
        <taxon>Dikarya</taxon>
        <taxon>Basidiomycota</taxon>
        <taxon>Agaricomycotina</taxon>
        <taxon>Agaricomycetes</taxon>
        <taxon>Polyporales</taxon>
        <taxon>Polyporaceae</taxon>
        <taxon>Ganoderma</taxon>
    </lineage>
</organism>
<protein>
    <submittedName>
        <fullName evidence="2">Uncharacterized protein</fullName>
    </submittedName>
</protein>
<sequence>MAVRCRLLAMQWKPRRARLRWGCDGFGCSEGGLSLSRHDRGEDPSALERRDVPRDSWTPADSSFDRYCQTSKIQYRIRLRAVGAHRTRTQHIPPSAHDAVLHLLHIPPVSMIPCSMGGRACAAVTRAHGRQPTSSPGSHVSLLCR</sequence>
<dbReference type="AlphaFoldDB" id="A0A2G8SN90"/>